<gene>
    <name evidence="2" type="ORF">BFS30_21950</name>
</gene>
<dbReference type="Proteomes" id="UP000094313">
    <property type="component" value="Chromosome"/>
</dbReference>
<dbReference type="Pfam" id="PF04993">
    <property type="entry name" value="TfoX_N"/>
    <property type="match status" value="1"/>
</dbReference>
<sequence length="115" mass="13384">MAYDDQLANRVRELLSDRNDVTEKEMFSGVCFMVDEKMCICISGVELLCRIGAEKVETELENGNCRNMMNNGRVMKDYVYVEELAFDQPQKLRYWVDLCLDFNPKAKASKKKKKP</sequence>
<name>A0A1D7QLN1_9SPHI</name>
<dbReference type="RefSeq" id="WP_069381244.1">
    <property type="nucleotide sequence ID" value="NZ_CP017141.1"/>
</dbReference>
<dbReference type="KEGG" id="psty:BFS30_21950"/>
<evidence type="ECO:0000259" key="1">
    <source>
        <dbReference type="Pfam" id="PF04993"/>
    </source>
</evidence>
<dbReference type="OrthoDB" id="214902at2"/>
<feature type="domain" description="TfoX N-terminal" evidence="1">
    <location>
        <begin position="13"/>
        <end position="102"/>
    </location>
</feature>
<proteinExistence type="predicted"/>
<evidence type="ECO:0000313" key="2">
    <source>
        <dbReference type="EMBL" id="AOM79582.1"/>
    </source>
</evidence>
<keyword evidence="3" id="KW-1185">Reference proteome</keyword>
<accession>A0A1D7QLN1</accession>
<organism evidence="2 3">
    <name type="scientific">Pedobacter steynii</name>
    <dbReference type="NCBI Taxonomy" id="430522"/>
    <lineage>
        <taxon>Bacteria</taxon>
        <taxon>Pseudomonadati</taxon>
        <taxon>Bacteroidota</taxon>
        <taxon>Sphingobacteriia</taxon>
        <taxon>Sphingobacteriales</taxon>
        <taxon>Sphingobacteriaceae</taxon>
        <taxon>Pedobacter</taxon>
    </lineage>
</organism>
<dbReference type="InterPro" id="IPR007076">
    <property type="entry name" value="TfoX_N"/>
</dbReference>
<dbReference type="EMBL" id="CP017141">
    <property type="protein sequence ID" value="AOM79582.1"/>
    <property type="molecule type" value="Genomic_DNA"/>
</dbReference>
<dbReference type="Gene3D" id="3.30.1460.30">
    <property type="entry name" value="YgaC/TfoX-N like chaperone"/>
    <property type="match status" value="1"/>
</dbReference>
<evidence type="ECO:0000313" key="3">
    <source>
        <dbReference type="Proteomes" id="UP000094313"/>
    </source>
</evidence>
<reference evidence="2 3" key="1">
    <citation type="submission" date="2016-08" db="EMBL/GenBank/DDBJ databases">
        <authorList>
            <person name="Seilhamer J.J."/>
        </authorList>
    </citation>
    <scope>NUCLEOTIDE SEQUENCE [LARGE SCALE GENOMIC DNA]</scope>
    <source>
        <strain evidence="2 3">DX4</strain>
    </source>
</reference>
<dbReference type="AlphaFoldDB" id="A0A1D7QLN1"/>
<dbReference type="SUPFAM" id="SSF159894">
    <property type="entry name" value="YgaC/TfoX-N like"/>
    <property type="match status" value="1"/>
</dbReference>
<protein>
    <recommendedName>
        <fullName evidence="1">TfoX N-terminal domain-containing protein</fullName>
    </recommendedName>
</protein>